<organism evidence="1 2">
    <name type="scientific">Palleniella muris</name>
    <dbReference type="NCBI Taxonomy" id="3038145"/>
    <lineage>
        <taxon>Bacteria</taxon>
        <taxon>Pseudomonadati</taxon>
        <taxon>Bacteroidota</taxon>
        <taxon>Bacteroidia</taxon>
        <taxon>Bacteroidales</taxon>
        <taxon>Prevotellaceae</taxon>
        <taxon>Palleniella</taxon>
    </lineage>
</organism>
<evidence type="ECO:0000313" key="2">
    <source>
        <dbReference type="Proteomes" id="UP000308886"/>
    </source>
</evidence>
<accession>A0AC61QLT8</accession>
<gene>
    <name evidence="1" type="ORF">E5358_14155</name>
</gene>
<proteinExistence type="predicted"/>
<comment type="caution">
    <text evidence="1">The sequence shown here is derived from an EMBL/GenBank/DDBJ whole genome shotgun (WGS) entry which is preliminary data.</text>
</comment>
<name>A0AC61QLT8_9BACT</name>
<reference evidence="1" key="1">
    <citation type="submission" date="2019-04" db="EMBL/GenBank/DDBJ databases">
        <title>Microbes associate with the intestines of laboratory mice.</title>
        <authorList>
            <person name="Navarre W."/>
            <person name="Wong E."/>
            <person name="Huang K."/>
            <person name="Tropini C."/>
            <person name="Ng K."/>
            <person name="Yu B."/>
        </authorList>
    </citation>
    <scope>NUCLEOTIDE SEQUENCE</scope>
    <source>
        <strain evidence="1">NM73_A23</strain>
    </source>
</reference>
<dbReference type="Proteomes" id="UP000308886">
    <property type="component" value="Unassembled WGS sequence"/>
</dbReference>
<sequence>MFKSKHLIAIIAAVLACLTSCVGGSTADSVEGAEVIGMKYARLLTLQEGEGFVLAEIKNPWDTTKILHRYLLVPKGHEKELPEHLPTGDIVSIPLTHSVFSGSVHVSLIDKLGAYKSVCGVCDLNFMNLPKVHKDAAKGIIKDCGSSLSPNIEKIIDTAPDAILLSPYEDSGSYGKLGKLGIPLIECADYMETHPLGGAEWMRFYGMLFGKQTEADSLFAEIEKDYNQLKGLVKGKKRPTVVTEKKYGSAWYVAGGNSTVGQMLADAGADYIFKGETASGALPYSPEVVFDKAQQAQIWLIKYNQAEAMSYPLLAKEWTNYARMSAFKNKNIYTCDLGKTMYYEETPFQPNLLLRDYIKIFHPEVLKDYSMRYYKCLE</sequence>
<dbReference type="EMBL" id="SRZC01000033">
    <property type="protein sequence ID" value="TGX79936.1"/>
    <property type="molecule type" value="Genomic_DNA"/>
</dbReference>
<protein>
    <submittedName>
        <fullName evidence="1">ABC transporter substrate-binding protein</fullName>
    </submittedName>
</protein>
<keyword evidence="2" id="KW-1185">Reference proteome</keyword>
<evidence type="ECO:0000313" key="1">
    <source>
        <dbReference type="EMBL" id="TGX79936.1"/>
    </source>
</evidence>